<evidence type="ECO:0000256" key="1">
    <source>
        <dbReference type="SAM" id="MobiDB-lite"/>
    </source>
</evidence>
<comment type="caution">
    <text evidence="2">The sequence shown here is derived from an EMBL/GenBank/DDBJ whole genome shotgun (WGS) entry which is preliminary data.</text>
</comment>
<reference evidence="3" key="1">
    <citation type="submission" date="2016-06" db="EMBL/GenBank/DDBJ databases">
        <title>Parallel loss of symbiosis genes in relatives of nitrogen-fixing non-legume Parasponia.</title>
        <authorList>
            <person name="Van Velzen R."/>
            <person name="Holmer R."/>
            <person name="Bu F."/>
            <person name="Rutten L."/>
            <person name="Van Zeijl A."/>
            <person name="Liu W."/>
            <person name="Santuari L."/>
            <person name="Cao Q."/>
            <person name="Sharma T."/>
            <person name="Shen D."/>
            <person name="Roswanjaya Y."/>
            <person name="Wardhani T."/>
            <person name="Kalhor M.S."/>
            <person name="Jansen J."/>
            <person name="Van den Hoogen J."/>
            <person name="Gungor B."/>
            <person name="Hartog M."/>
            <person name="Hontelez J."/>
            <person name="Verver J."/>
            <person name="Yang W.-C."/>
            <person name="Schijlen E."/>
            <person name="Repin R."/>
            <person name="Schilthuizen M."/>
            <person name="Schranz E."/>
            <person name="Heidstra R."/>
            <person name="Miyata K."/>
            <person name="Fedorova E."/>
            <person name="Kohlen W."/>
            <person name="Bisseling T."/>
            <person name="Smit S."/>
            <person name="Geurts R."/>
        </authorList>
    </citation>
    <scope>NUCLEOTIDE SEQUENCE [LARGE SCALE GENOMIC DNA]</scope>
    <source>
        <strain evidence="3">cv. WU1-14</strain>
    </source>
</reference>
<proteinExistence type="predicted"/>
<name>A0A2P5AWL0_PARAD</name>
<evidence type="ECO:0000313" key="3">
    <source>
        <dbReference type="Proteomes" id="UP000237105"/>
    </source>
</evidence>
<keyword evidence="3" id="KW-1185">Reference proteome</keyword>
<dbReference type="EMBL" id="JXTB01000429">
    <property type="protein sequence ID" value="PON40907.1"/>
    <property type="molecule type" value="Genomic_DNA"/>
</dbReference>
<feature type="non-terminal residue" evidence="2">
    <location>
        <position position="63"/>
    </location>
</feature>
<dbReference type="Proteomes" id="UP000237105">
    <property type="component" value="Unassembled WGS sequence"/>
</dbReference>
<accession>A0A2P5AWL0</accession>
<evidence type="ECO:0000313" key="2">
    <source>
        <dbReference type="EMBL" id="PON40907.1"/>
    </source>
</evidence>
<feature type="compositionally biased region" description="Basic and acidic residues" evidence="1">
    <location>
        <begin position="46"/>
        <end position="56"/>
    </location>
</feature>
<sequence>MWVIECGLSSEDTRPLIGRDCNIQNPTSAWEGYYGLNRSEYGPFGEDARPSMRRDYNVPSPAS</sequence>
<dbReference type="AlphaFoldDB" id="A0A2P5AWL0"/>
<organism evidence="2 3">
    <name type="scientific">Parasponia andersonii</name>
    <name type="common">Sponia andersonii</name>
    <dbReference type="NCBI Taxonomy" id="3476"/>
    <lineage>
        <taxon>Eukaryota</taxon>
        <taxon>Viridiplantae</taxon>
        <taxon>Streptophyta</taxon>
        <taxon>Embryophyta</taxon>
        <taxon>Tracheophyta</taxon>
        <taxon>Spermatophyta</taxon>
        <taxon>Magnoliopsida</taxon>
        <taxon>eudicotyledons</taxon>
        <taxon>Gunneridae</taxon>
        <taxon>Pentapetalae</taxon>
        <taxon>rosids</taxon>
        <taxon>fabids</taxon>
        <taxon>Rosales</taxon>
        <taxon>Cannabaceae</taxon>
        <taxon>Parasponia</taxon>
    </lineage>
</organism>
<gene>
    <name evidence="2" type="ORF">PanWU01x14_293490</name>
</gene>
<feature type="region of interest" description="Disordered" evidence="1">
    <location>
        <begin position="44"/>
        <end position="63"/>
    </location>
</feature>
<protein>
    <submittedName>
        <fullName evidence="2">Uncharacterized protein</fullName>
    </submittedName>
</protein>